<keyword evidence="4 6" id="KW-1133">Transmembrane helix</keyword>
<feature type="transmembrane region" description="Helical" evidence="6">
    <location>
        <begin position="175"/>
        <end position="194"/>
    </location>
</feature>
<feature type="transmembrane region" description="Helical" evidence="6">
    <location>
        <begin position="12"/>
        <end position="33"/>
    </location>
</feature>
<feature type="transmembrane region" description="Helical" evidence="6">
    <location>
        <begin position="309"/>
        <end position="334"/>
    </location>
</feature>
<evidence type="ECO:0000256" key="1">
    <source>
        <dbReference type="ARBA" id="ARBA00004651"/>
    </source>
</evidence>
<feature type="transmembrane region" description="Helical" evidence="6">
    <location>
        <begin position="85"/>
        <end position="106"/>
    </location>
</feature>
<evidence type="ECO:0000313" key="8">
    <source>
        <dbReference type="Proteomes" id="UP001566331"/>
    </source>
</evidence>
<gene>
    <name evidence="7" type="ORF">AB6713_08630</name>
</gene>
<organism evidence="7 8">
    <name type="scientific">Luteimonas salinilitoris</name>
    <dbReference type="NCBI Taxonomy" id="3237697"/>
    <lineage>
        <taxon>Bacteria</taxon>
        <taxon>Pseudomonadati</taxon>
        <taxon>Pseudomonadota</taxon>
        <taxon>Gammaproteobacteria</taxon>
        <taxon>Lysobacterales</taxon>
        <taxon>Lysobacteraceae</taxon>
        <taxon>Luteimonas</taxon>
    </lineage>
</organism>
<comment type="subcellular location">
    <subcellularLocation>
        <location evidence="1">Cell membrane</location>
        <topology evidence="1">Multi-pass membrane protein</topology>
    </subcellularLocation>
</comment>
<dbReference type="EMBL" id="JBFWIC010000009">
    <property type="protein sequence ID" value="MEZ0474683.1"/>
    <property type="molecule type" value="Genomic_DNA"/>
</dbReference>
<feature type="transmembrane region" description="Helical" evidence="6">
    <location>
        <begin position="147"/>
        <end position="169"/>
    </location>
</feature>
<sequence>MIPRPGRSAVAAISTLGIATALGAGFVFLAQAILARRLGPSDYGLFASSLATVTMVAPLAGFGLSQFRLRVYGAEGWTADRWLTASLRFTAWSALLTVGLVVAWALFGGPVDASTRSMLLLLCPVILGVLAVNLVSSKMRLEDRYAALAGLHLLMPGGRLLVALLALLIPAMTVYSVALGYCAVALLVVALSLAPTRAMLRGEMRLQGHGPRVAAPPRPVPAVAELWREAWPYGVAAILYPVFFQVSTVLVKYINGDAQAGRYGIAMAVMTAIYLLPATIYQKFLLSKLHRWAVHDKPKFWRIHRQGNLAMLLLGLVVGAGLAATAPLLVPLAFGEQYRGVAAILMVLALAIPVRFLSTSVGSALLTGGHMRYRVRAMATATFAAIALNAMLIPVFDEFGAAAATVAAELLLLSAMYRGVRRVKRSAEA</sequence>
<keyword evidence="3 6" id="KW-0812">Transmembrane</keyword>
<dbReference type="InterPro" id="IPR002797">
    <property type="entry name" value="Polysacc_synth"/>
</dbReference>
<reference evidence="7 8" key="1">
    <citation type="submission" date="2024-07" db="EMBL/GenBank/DDBJ databases">
        <title>Luteimonas salilacus sp. nov., isolated from the shore soil of Salt Lake in Tibet of China.</title>
        <authorList>
            <person name="Zhang X."/>
            <person name="Li A."/>
        </authorList>
    </citation>
    <scope>NUCLEOTIDE SEQUENCE [LARGE SCALE GENOMIC DNA]</scope>
    <source>
        <strain evidence="7 8">B3-2-R+30</strain>
    </source>
</reference>
<keyword evidence="5 6" id="KW-0472">Membrane</keyword>
<evidence type="ECO:0000256" key="4">
    <source>
        <dbReference type="ARBA" id="ARBA00022989"/>
    </source>
</evidence>
<accession>A0ABV4HQ16</accession>
<feature type="transmembrane region" description="Helical" evidence="6">
    <location>
        <begin position="260"/>
        <end position="281"/>
    </location>
</feature>
<feature type="transmembrane region" description="Helical" evidence="6">
    <location>
        <begin position="233"/>
        <end position="254"/>
    </location>
</feature>
<comment type="caution">
    <text evidence="7">The sequence shown here is derived from an EMBL/GenBank/DDBJ whole genome shotgun (WGS) entry which is preliminary data.</text>
</comment>
<feature type="transmembrane region" description="Helical" evidence="6">
    <location>
        <begin position="340"/>
        <end position="366"/>
    </location>
</feature>
<evidence type="ECO:0000256" key="5">
    <source>
        <dbReference type="ARBA" id="ARBA00023136"/>
    </source>
</evidence>
<evidence type="ECO:0000256" key="6">
    <source>
        <dbReference type="SAM" id="Phobius"/>
    </source>
</evidence>
<keyword evidence="2" id="KW-1003">Cell membrane</keyword>
<name>A0ABV4HQ16_9GAMM</name>
<evidence type="ECO:0000256" key="2">
    <source>
        <dbReference type="ARBA" id="ARBA00022475"/>
    </source>
</evidence>
<feature type="transmembrane region" description="Helical" evidence="6">
    <location>
        <begin position="399"/>
        <end position="417"/>
    </location>
</feature>
<evidence type="ECO:0000256" key="3">
    <source>
        <dbReference type="ARBA" id="ARBA00022692"/>
    </source>
</evidence>
<feature type="transmembrane region" description="Helical" evidence="6">
    <location>
        <begin position="118"/>
        <end position="135"/>
    </location>
</feature>
<dbReference type="InterPro" id="IPR050833">
    <property type="entry name" value="Poly_Biosynth_Transport"/>
</dbReference>
<dbReference type="Pfam" id="PF01943">
    <property type="entry name" value="Polysacc_synt"/>
    <property type="match status" value="1"/>
</dbReference>
<dbReference type="RefSeq" id="WP_370561839.1">
    <property type="nucleotide sequence ID" value="NZ_JBFWIB010000001.1"/>
</dbReference>
<proteinExistence type="predicted"/>
<evidence type="ECO:0000313" key="7">
    <source>
        <dbReference type="EMBL" id="MEZ0474683.1"/>
    </source>
</evidence>
<dbReference type="PANTHER" id="PTHR30250:SF11">
    <property type="entry name" value="O-ANTIGEN TRANSPORTER-RELATED"/>
    <property type="match status" value="1"/>
</dbReference>
<feature type="transmembrane region" description="Helical" evidence="6">
    <location>
        <begin position="45"/>
        <end position="64"/>
    </location>
</feature>
<dbReference type="Proteomes" id="UP001566331">
    <property type="component" value="Unassembled WGS sequence"/>
</dbReference>
<dbReference type="PANTHER" id="PTHR30250">
    <property type="entry name" value="PST FAMILY PREDICTED COLANIC ACID TRANSPORTER"/>
    <property type="match status" value="1"/>
</dbReference>
<protein>
    <submittedName>
        <fullName evidence="7">Polysaccharide biosynthesis C-terminal domain-containing protein</fullName>
    </submittedName>
</protein>
<keyword evidence="8" id="KW-1185">Reference proteome</keyword>
<feature type="transmembrane region" description="Helical" evidence="6">
    <location>
        <begin position="373"/>
        <end position="393"/>
    </location>
</feature>